<dbReference type="InterPro" id="IPR042099">
    <property type="entry name" value="ANL_N_sf"/>
</dbReference>
<dbReference type="RefSeq" id="WP_089806525.1">
    <property type="nucleotide sequence ID" value="NZ_FOYT01000001.1"/>
</dbReference>
<reference evidence="6" key="1">
    <citation type="submission" date="2016-10" db="EMBL/GenBank/DDBJ databases">
        <authorList>
            <person name="Varghese N."/>
            <person name="Submissions S."/>
        </authorList>
    </citation>
    <scope>NUCLEOTIDE SEQUENCE [LARGE SCALE GENOMIC DNA]</scope>
    <source>
        <strain evidence="6">CGMCC 1.7736</strain>
    </source>
</reference>
<comment type="similarity">
    <text evidence="1">Belongs to the ATP-dependent AMP-binding enzyme family.</text>
</comment>
<keyword evidence="2" id="KW-0436">Ligase</keyword>
<feature type="domain" description="AMP-dependent synthetase/ligase" evidence="3">
    <location>
        <begin position="14"/>
        <end position="396"/>
    </location>
</feature>
<evidence type="ECO:0000256" key="1">
    <source>
        <dbReference type="ARBA" id="ARBA00006432"/>
    </source>
</evidence>
<dbReference type="Pfam" id="PF13193">
    <property type="entry name" value="AMP-binding_C"/>
    <property type="match status" value="1"/>
</dbReference>
<dbReference type="Proteomes" id="UP000198531">
    <property type="component" value="Unassembled WGS sequence"/>
</dbReference>
<feature type="domain" description="AMP-binding enzyme C-terminal" evidence="4">
    <location>
        <begin position="446"/>
        <end position="523"/>
    </location>
</feature>
<dbReference type="STRING" id="553469.SAMN04487947_1773"/>
<dbReference type="Gene3D" id="3.30.300.30">
    <property type="match status" value="1"/>
</dbReference>
<dbReference type="SUPFAM" id="SSF56801">
    <property type="entry name" value="Acetyl-CoA synthetase-like"/>
    <property type="match status" value="1"/>
</dbReference>
<dbReference type="AlphaFoldDB" id="A0A1I6GX49"/>
<sequence>MPGATDQTLRPFLWRAQKMFPDREVVSRTHEGVQRYTYAEYGDRVAQLANALSAAGLGDGDRVGTFCWNHHRHFETYFGVPSMGAQLHTINPLLPDHHVQYIVENAADRLLFVDPSLVEKLDEAYDEEAFASVEQFVVMGEEVPDTDLSPVTDYESFLADEDAAYDWPDLSEDQPAGMCYTSGTTGKPKGVEYTQQMLWAHTMASLPEAGLDLRSSDVVMPVVPMFHVNAWGMPFSTTAAGAKHVYPGPSPTPADLASLIEEEGVTLTAGVPTVWLGLLDYLEENDADMSSLETIVIGGSAAPQSVIRRFDEEYDVDVLHAWGMTEMSPIGTVARLKPGMESLPKDQQYDKQAKQGLLIPGLEMRVVDDDGEEVPWNGEDFGELWVRGPWVTTEYFERPEANQEDFEDNWLKTGDVVTVDEEGYVKIVDRAKDVIKSGGEWISSVELENTLMANDGVAEATVVGVPHERWQERPVAFVVPAAGTDEDALKAELVEMVKAEFPKWWAPDEVVFIEEVPKTATGKFDKKVLRDQYDDQSLVEGKTPEDAAPDADD</sequence>
<dbReference type="PROSITE" id="PS00455">
    <property type="entry name" value="AMP_BINDING"/>
    <property type="match status" value="1"/>
</dbReference>
<accession>A0A1I6GX49</accession>
<dbReference type="Gene3D" id="3.40.50.12780">
    <property type="entry name" value="N-terminal domain of ligase-like"/>
    <property type="match status" value="1"/>
</dbReference>
<dbReference type="GO" id="GO:0016877">
    <property type="term" value="F:ligase activity, forming carbon-sulfur bonds"/>
    <property type="evidence" value="ECO:0007669"/>
    <property type="project" value="UniProtKB-ARBA"/>
</dbReference>
<evidence type="ECO:0000259" key="3">
    <source>
        <dbReference type="Pfam" id="PF00501"/>
    </source>
</evidence>
<dbReference type="InterPro" id="IPR000873">
    <property type="entry name" value="AMP-dep_synth/lig_dom"/>
</dbReference>
<dbReference type="CDD" id="cd12119">
    <property type="entry name" value="ttLC_FACS_AlkK_like"/>
    <property type="match status" value="1"/>
</dbReference>
<keyword evidence="6" id="KW-1185">Reference proteome</keyword>
<evidence type="ECO:0000259" key="4">
    <source>
        <dbReference type="Pfam" id="PF13193"/>
    </source>
</evidence>
<dbReference type="InterPro" id="IPR025110">
    <property type="entry name" value="AMP-bd_C"/>
</dbReference>
<dbReference type="EMBL" id="FOYT01000001">
    <property type="protein sequence ID" value="SFR46760.1"/>
    <property type="molecule type" value="Genomic_DNA"/>
</dbReference>
<name>A0A1I6GX49_9EURY</name>
<dbReference type="InterPro" id="IPR050237">
    <property type="entry name" value="ATP-dep_AMP-bd_enzyme"/>
</dbReference>
<dbReference type="Pfam" id="PF00501">
    <property type="entry name" value="AMP-binding"/>
    <property type="match status" value="1"/>
</dbReference>
<dbReference type="PANTHER" id="PTHR43767">
    <property type="entry name" value="LONG-CHAIN-FATTY-ACID--COA LIGASE"/>
    <property type="match status" value="1"/>
</dbReference>
<evidence type="ECO:0000256" key="2">
    <source>
        <dbReference type="ARBA" id="ARBA00022598"/>
    </source>
</evidence>
<dbReference type="OrthoDB" id="193284at2157"/>
<dbReference type="NCBIfam" id="NF004837">
    <property type="entry name" value="PRK06187.1"/>
    <property type="match status" value="1"/>
</dbReference>
<protein>
    <submittedName>
        <fullName evidence="5">Fatty-acyl-CoA synthase</fullName>
    </submittedName>
</protein>
<dbReference type="InterPro" id="IPR045851">
    <property type="entry name" value="AMP-bd_C_sf"/>
</dbReference>
<dbReference type="FunFam" id="3.30.300.30:FF:000008">
    <property type="entry name" value="2,3-dihydroxybenzoate-AMP ligase"/>
    <property type="match status" value="1"/>
</dbReference>
<gene>
    <name evidence="5" type="ORF">SAMN04487947_1773</name>
</gene>
<evidence type="ECO:0000313" key="6">
    <source>
        <dbReference type="Proteomes" id="UP000198531"/>
    </source>
</evidence>
<dbReference type="PANTHER" id="PTHR43767:SF11">
    <property type="entry name" value="MEDIUM-CHAIN-FATTY-ACID--COA LIGASE"/>
    <property type="match status" value="1"/>
</dbReference>
<evidence type="ECO:0000313" key="5">
    <source>
        <dbReference type="EMBL" id="SFR46760.1"/>
    </source>
</evidence>
<dbReference type="InterPro" id="IPR020845">
    <property type="entry name" value="AMP-binding_CS"/>
</dbReference>
<organism evidence="5 6">
    <name type="scientific">Halogeometricum rufum</name>
    <dbReference type="NCBI Taxonomy" id="553469"/>
    <lineage>
        <taxon>Archaea</taxon>
        <taxon>Methanobacteriati</taxon>
        <taxon>Methanobacteriota</taxon>
        <taxon>Stenosarchaea group</taxon>
        <taxon>Halobacteria</taxon>
        <taxon>Halobacteriales</taxon>
        <taxon>Haloferacaceae</taxon>
        <taxon>Halogeometricum</taxon>
    </lineage>
</organism>
<proteinExistence type="inferred from homology"/>